<dbReference type="AlphaFoldDB" id="A0AAU7GEA6"/>
<dbReference type="EMBL" id="CP157390">
    <property type="protein sequence ID" value="XBM49170.1"/>
    <property type="molecule type" value="Genomic_DNA"/>
</dbReference>
<dbReference type="PANTHER" id="PTHR38695">
    <property type="entry name" value="AMINO ACID PERMEASE_ SLC12A DOMAIN-CONTAINING PROTEIN"/>
    <property type="match status" value="1"/>
</dbReference>
<dbReference type="PANTHER" id="PTHR38695:SF1">
    <property type="entry name" value="AMINO ACID PERMEASE_ SLC12A DOMAIN-CONTAINING PROTEIN"/>
    <property type="match status" value="1"/>
</dbReference>
<feature type="domain" description="Luciferase" evidence="2">
    <location>
        <begin position="81"/>
        <end position="144"/>
    </location>
</feature>
<evidence type="ECO:0000256" key="1">
    <source>
        <dbReference type="SAM" id="MobiDB-lite"/>
    </source>
</evidence>
<feature type="compositionally biased region" description="Polar residues" evidence="1">
    <location>
        <begin position="16"/>
        <end position="26"/>
    </location>
</feature>
<dbReference type="RefSeq" id="WP_348789089.1">
    <property type="nucleotide sequence ID" value="NZ_CP157390.1"/>
</dbReference>
<reference evidence="3" key="1">
    <citation type="submission" date="2024-05" db="EMBL/GenBank/DDBJ databases">
        <title>The Natural Products Discovery Center: Release of the First 8490 Sequenced Strains for Exploring Actinobacteria Biosynthetic Diversity.</title>
        <authorList>
            <person name="Kalkreuter E."/>
            <person name="Kautsar S.A."/>
            <person name="Yang D."/>
            <person name="Bader C.D."/>
            <person name="Teijaro C.N."/>
            <person name="Fluegel L."/>
            <person name="Davis C.M."/>
            <person name="Simpson J.R."/>
            <person name="Lauterbach L."/>
            <person name="Steele A.D."/>
            <person name="Gui C."/>
            <person name="Meng S."/>
            <person name="Li G."/>
            <person name="Viehrig K."/>
            <person name="Ye F."/>
            <person name="Su P."/>
            <person name="Kiefer A.F."/>
            <person name="Nichols A."/>
            <person name="Cepeda A.J."/>
            <person name="Yan W."/>
            <person name="Fan B."/>
            <person name="Jiang Y."/>
            <person name="Adhikari A."/>
            <person name="Zheng C.-J."/>
            <person name="Schuster L."/>
            <person name="Cowan T.M."/>
            <person name="Smanski M.J."/>
            <person name="Chevrette M.G."/>
            <person name="de Carvalho L.P.S."/>
            <person name="Shen B."/>
        </authorList>
    </citation>
    <scope>NUCLEOTIDE SEQUENCE</scope>
    <source>
        <strain evidence="3">NPDC080035</strain>
    </source>
</reference>
<evidence type="ECO:0000259" key="2">
    <source>
        <dbReference type="Pfam" id="PF17648"/>
    </source>
</evidence>
<organism evidence="3">
    <name type="scientific">Leifsonia sp. NPDC080035</name>
    <dbReference type="NCBI Taxonomy" id="3143936"/>
    <lineage>
        <taxon>Bacteria</taxon>
        <taxon>Bacillati</taxon>
        <taxon>Actinomycetota</taxon>
        <taxon>Actinomycetes</taxon>
        <taxon>Micrococcales</taxon>
        <taxon>Microbacteriaceae</taxon>
        <taxon>Leifsonia</taxon>
    </lineage>
</organism>
<dbReference type="Pfam" id="PF17648">
    <property type="entry name" value="Luciferase"/>
    <property type="match status" value="1"/>
</dbReference>
<proteinExistence type="predicted"/>
<dbReference type="InterPro" id="IPR040841">
    <property type="entry name" value="Luciferase_dom"/>
</dbReference>
<dbReference type="InterPro" id="IPR048273">
    <property type="entry name" value="Luciferase"/>
</dbReference>
<name>A0AAU7GEA6_9MICO</name>
<feature type="region of interest" description="Disordered" evidence="1">
    <location>
        <begin position="1"/>
        <end position="26"/>
    </location>
</feature>
<gene>
    <name evidence="3" type="ORF">AAME72_04745</name>
</gene>
<sequence>MSAATRAGTRPELSTEGPQRQLTQQSSPELWGRLVFEATRLAHIREGRSAVSPVDSRALLVADRDEPAVPEATLAPGAPVEPAHVHGVHDTSLHLVLPRQRAEQVCADGWGVPHAYGDFGTEILVYGPRDADELALVLGLVRESIAFARGE</sequence>
<accession>A0AAU7GEA6</accession>
<evidence type="ECO:0000313" key="3">
    <source>
        <dbReference type="EMBL" id="XBM49170.1"/>
    </source>
</evidence>
<protein>
    <recommendedName>
        <fullName evidence="2">Luciferase domain-containing protein</fullName>
    </recommendedName>
</protein>